<protein>
    <submittedName>
        <fullName evidence="1">Uncharacterized protein</fullName>
    </submittedName>
</protein>
<comment type="caution">
    <text evidence="1">The sequence shown here is derived from an EMBL/GenBank/DDBJ whole genome shotgun (WGS) entry which is preliminary data.</text>
</comment>
<accession>A0ACC2CA96</accession>
<sequence>MESTSTGCIMNSDDDVLEVAPDPLQGLEAFNWDPDATSFEDGAKKLKECVKKCCEDKFDMKGTPLGLAMGNVPNRFDEENKTVNGGCVQLDFDVKQIRSGEVKDTWHVMIDADPKSDKQKPHYGYTVYGTVSGKNIPKFTGHVWLPQNPSNFRPWDRDKGEKVYFADSRLGGKNETFELKGERQNQSRKG</sequence>
<keyword evidence="2" id="KW-1185">Reference proteome</keyword>
<dbReference type="EMBL" id="CM055102">
    <property type="protein sequence ID" value="KAJ7538950.1"/>
    <property type="molecule type" value="Genomic_DNA"/>
</dbReference>
<evidence type="ECO:0000313" key="1">
    <source>
        <dbReference type="EMBL" id="KAJ7538950.1"/>
    </source>
</evidence>
<organism evidence="1 2">
    <name type="scientific">Diphasiastrum complanatum</name>
    <name type="common">Issler's clubmoss</name>
    <name type="synonym">Lycopodium complanatum</name>
    <dbReference type="NCBI Taxonomy" id="34168"/>
    <lineage>
        <taxon>Eukaryota</taxon>
        <taxon>Viridiplantae</taxon>
        <taxon>Streptophyta</taxon>
        <taxon>Embryophyta</taxon>
        <taxon>Tracheophyta</taxon>
        <taxon>Lycopodiopsida</taxon>
        <taxon>Lycopodiales</taxon>
        <taxon>Lycopodiaceae</taxon>
        <taxon>Lycopodioideae</taxon>
        <taxon>Diphasiastrum</taxon>
    </lineage>
</organism>
<evidence type="ECO:0000313" key="2">
    <source>
        <dbReference type="Proteomes" id="UP001162992"/>
    </source>
</evidence>
<gene>
    <name evidence="1" type="ORF">O6H91_11G070200</name>
</gene>
<dbReference type="Proteomes" id="UP001162992">
    <property type="component" value="Chromosome 11"/>
</dbReference>
<reference evidence="2" key="1">
    <citation type="journal article" date="2024" name="Proc. Natl. Acad. Sci. U.S.A.">
        <title>Extraordinary preservation of gene collinearity over three hundred million years revealed in homosporous lycophytes.</title>
        <authorList>
            <person name="Li C."/>
            <person name="Wickell D."/>
            <person name="Kuo L.Y."/>
            <person name="Chen X."/>
            <person name="Nie B."/>
            <person name="Liao X."/>
            <person name="Peng D."/>
            <person name="Ji J."/>
            <person name="Jenkins J."/>
            <person name="Williams M."/>
            <person name="Shu S."/>
            <person name="Plott C."/>
            <person name="Barry K."/>
            <person name="Rajasekar S."/>
            <person name="Grimwood J."/>
            <person name="Han X."/>
            <person name="Sun S."/>
            <person name="Hou Z."/>
            <person name="He W."/>
            <person name="Dai G."/>
            <person name="Sun C."/>
            <person name="Schmutz J."/>
            <person name="Leebens-Mack J.H."/>
            <person name="Li F.W."/>
            <person name="Wang L."/>
        </authorList>
    </citation>
    <scope>NUCLEOTIDE SEQUENCE [LARGE SCALE GENOMIC DNA]</scope>
    <source>
        <strain evidence="2">cv. PW_Plant_1</strain>
    </source>
</reference>
<proteinExistence type="predicted"/>
<name>A0ACC2CA96_DIPCM</name>